<reference evidence="4 5" key="1">
    <citation type="submission" date="2017-06" db="EMBL/GenBank/DDBJ databases">
        <title>Novel microbial phyla capable of carbon fixation and sulfur reduction in deep-sea sediments.</title>
        <authorList>
            <person name="Huang J."/>
            <person name="Baker B."/>
            <person name="Wang Y."/>
        </authorList>
    </citation>
    <scope>NUCLEOTIDE SEQUENCE [LARGE SCALE GENOMIC DNA]</scope>
    <source>
        <strain evidence="4">B3_LCP</strain>
    </source>
</reference>
<dbReference type="AlphaFoldDB" id="A0A532V546"/>
<dbReference type="PROSITE" id="PS51257">
    <property type="entry name" value="PROKAR_LIPOPROTEIN"/>
    <property type="match status" value="1"/>
</dbReference>
<evidence type="ECO:0000259" key="3">
    <source>
        <dbReference type="Pfam" id="PF13229"/>
    </source>
</evidence>
<dbReference type="InterPro" id="IPR011050">
    <property type="entry name" value="Pectin_lyase_fold/virulence"/>
</dbReference>
<organism evidence="4 5">
    <name type="scientific">candidate division LCP-89 bacterium B3_LCP</name>
    <dbReference type="NCBI Taxonomy" id="2012998"/>
    <lineage>
        <taxon>Bacteria</taxon>
        <taxon>Pseudomonadati</taxon>
        <taxon>Bacteria division LCP-89</taxon>
    </lineage>
</organism>
<dbReference type="InterPro" id="IPR012334">
    <property type="entry name" value="Pectin_lyas_fold"/>
</dbReference>
<accession>A0A532V546</accession>
<evidence type="ECO:0000313" key="4">
    <source>
        <dbReference type="EMBL" id="TKJ42326.1"/>
    </source>
</evidence>
<dbReference type="PANTHER" id="PTHR22990:SF15">
    <property type="entry name" value="F-BOX ONLY PROTEIN 10"/>
    <property type="match status" value="1"/>
</dbReference>
<dbReference type="Pfam" id="PF13229">
    <property type="entry name" value="Beta_helix"/>
    <property type="match status" value="1"/>
</dbReference>
<dbReference type="InterPro" id="IPR051550">
    <property type="entry name" value="SCF-Subunits/Alg-Epimerases"/>
</dbReference>
<keyword evidence="2" id="KW-0732">Signal</keyword>
<keyword evidence="1" id="KW-0677">Repeat</keyword>
<protein>
    <recommendedName>
        <fullName evidence="3">Right handed beta helix domain-containing protein</fullName>
    </recommendedName>
</protein>
<dbReference type="SUPFAM" id="SSF51126">
    <property type="entry name" value="Pectin lyase-like"/>
    <property type="match status" value="1"/>
</dbReference>
<dbReference type="InterPro" id="IPR006626">
    <property type="entry name" value="PbH1"/>
</dbReference>
<dbReference type="Proteomes" id="UP000319619">
    <property type="component" value="Unassembled WGS sequence"/>
</dbReference>
<name>A0A532V546_UNCL8</name>
<dbReference type="EMBL" id="NJBN01000001">
    <property type="protein sequence ID" value="TKJ42326.1"/>
    <property type="molecule type" value="Genomic_DNA"/>
</dbReference>
<dbReference type="SMART" id="SM00710">
    <property type="entry name" value="PbH1"/>
    <property type="match status" value="9"/>
</dbReference>
<feature type="signal peptide" evidence="2">
    <location>
        <begin position="1"/>
        <end position="18"/>
    </location>
</feature>
<evidence type="ECO:0000256" key="2">
    <source>
        <dbReference type="SAM" id="SignalP"/>
    </source>
</evidence>
<proteinExistence type="predicted"/>
<comment type="caution">
    <text evidence="4">The sequence shown here is derived from an EMBL/GenBank/DDBJ whole genome shotgun (WGS) entry which is preliminary data.</text>
</comment>
<feature type="chain" id="PRO_5021863544" description="Right handed beta helix domain-containing protein" evidence="2">
    <location>
        <begin position="19"/>
        <end position="669"/>
    </location>
</feature>
<feature type="domain" description="Right handed beta helix" evidence="3">
    <location>
        <begin position="411"/>
        <end position="549"/>
    </location>
</feature>
<evidence type="ECO:0000256" key="1">
    <source>
        <dbReference type="ARBA" id="ARBA00022737"/>
    </source>
</evidence>
<evidence type="ECO:0000313" key="5">
    <source>
        <dbReference type="Proteomes" id="UP000319619"/>
    </source>
</evidence>
<dbReference type="Gene3D" id="2.160.20.10">
    <property type="entry name" value="Single-stranded right-handed beta-helix, Pectin lyase-like"/>
    <property type="match status" value="1"/>
</dbReference>
<sequence length="669" mass="72384">MKVRILLLLMVGAVLIWAGCTTNDGNGTGPEYVFDGEPIEGELTSLFDWGVDDAFLVQGDLTIPAGETVTIPAGKELRFAYEYDGEGRRIYYKMIVNGKLVAVGNENANIVFTSAEGSVGAGDFGQWRAIIFDDSLHRITNPSDSSLMEYCLIQFGASADTSARYPLADTTFDYTIVGNDTVDIDTTITNDGIFIQGAILCWNSSPIIRNCTLVENGYHAILCYGENASPVIINTNIYQNDGDGVRCDPEEHRGNPDIWFTNSKENNGRQFGDCPEGVGDLIDININRDSCDFHYNIKLEPFFNDFDNQDYSLHACSHLIMAGVDTTTIGSIPYTVGNNELRGLLQKNTPLSAGEWRVSCNAFVEEGDSLKIESGAELVFEGFYNLRIGGVLKADGVNFTPVDPEDPEQWWSGIYFASESDPSSYITNSTFTNASTTMKVDPYVQEDPFGGAIIVDGCSPTISGNTFENCEYTAVSCLNSAQSVVAYNTIDGFGITGIYCYDSSPTIHHNVIHDGEGNGIWCNVSSSPTITDNLIYNTTVNGIKCRNLSSPHIEYLTITGSGYSGVFCDDHSDPTITNTIIALNGSASTWLAGYGNGIKVNNSSSPILSYNDVYQPDGQGDPYGGNVTAGFNSISMDPLFDSNYHVGNDTLLTASSTGGKIGAYGQGNW</sequence>
<dbReference type="InterPro" id="IPR039448">
    <property type="entry name" value="Beta_helix"/>
</dbReference>
<dbReference type="PANTHER" id="PTHR22990">
    <property type="entry name" value="F-BOX ONLY PROTEIN"/>
    <property type="match status" value="1"/>
</dbReference>
<gene>
    <name evidence="4" type="ORF">CEE37_01200</name>
</gene>